<dbReference type="GO" id="GO:0016020">
    <property type="term" value="C:membrane"/>
    <property type="evidence" value="ECO:0007669"/>
    <property type="project" value="InterPro"/>
</dbReference>
<feature type="transmembrane region" description="Helical" evidence="1">
    <location>
        <begin position="205"/>
        <end position="225"/>
    </location>
</feature>
<dbReference type="PANTHER" id="PTHR12715:SF4">
    <property type="entry name" value="EAMA DOMAIN-CONTAINING PROTEIN"/>
    <property type="match status" value="1"/>
</dbReference>
<feature type="transmembrane region" description="Helical" evidence="1">
    <location>
        <begin position="30"/>
        <end position="47"/>
    </location>
</feature>
<dbReference type="Pfam" id="PF00892">
    <property type="entry name" value="EamA"/>
    <property type="match status" value="2"/>
</dbReference>
<keyword evidence="1" id="KW-1133">Transmembrane helix</keyword>
<dbReference type="AlphaFoldDB" id="A0A418VC89"/>
<feature type="transmembrane region" description="Helical" evidence="1">
    <location>
        <begin position="172"/>
        <end position="193"/>
    </location>
</feature>
<gene>
    <name evidence="3" type="ORF">D3875_14140</name>
</gene>
<evidence type="ECO:0000313" key="4">
    <source>
        <dbReference type="Proteomes" id="UP000286287"/>
    </source>
</evidence>
<dbReference type="InterPro" id="IPR052756">
    <property type="entry name" value="Alkyne_AA_exporter"/>
</dbReference>
<evidence type="ECO:0000313" key="3">
    <source>
        <dbReference type="EMBL" id="RJF73764.1"/>
    </source>
</evidence>
<feature type="domain" description="EamA" evidence="2">
    <location>
        <begin position="143"/>
        <end position="276"/>
    </location>
</feature>
<accession>A0A418VC89</accession>
<feature type="transmembrane region" description="Helical" evidence="1">
    <location>
        <begin position="259"/>
        <end position="277"/>
    </location>
</feature>
<organism evidence="3 4">
    <name type="scientific">Deinococcus cavernae</name>
    <dbReference type="NCBI Taxonomy" id="2320857"/>
    <lineage>
        <taxon>Bacteria</taxon>
        <taxon>Thermotogati</taxon>
        <taxon>Deinococcota</taxon>
        <taxon>Deinococci</taxon>
        <taxon>Deinococcales</taxon>
        <taxon>Deinococcaceae</taxon>
        <taxon>Deinococcus</taxon>
    </lineage>
</organism>
<reference evidence="3 4" key="1">
    <citation type="submission" date="2018-09" db="EMBL/GenBank/DDBJ databases">
        <authorList>
            <person name="Zhu H."/>
        </authorList>
    </citation>
    <scope>NUCLEOTIDE SEQUENCE [LARGE SCALE GENOMIC DNA]</scope>
    <source>
        <strain evidence="3 4">K2S05-167</strain>
    </source>
</reference>
<proteinExistence type="predicted"/>
<keyword evidence="1" id="KW-0472">Membrane</keyword>
<protein>
    <submittedName>
        <fullName evidence="3">DMT family transporter</fullName>
    </submittedName>
</protein>
<keyword evidence="4" id="KW-1185">Reference proteome</keyword>
<feature type="transmembrane region" description="Helical" evidence="1">
    <location>
        <begin position="115"/>
        <end position="134"/>
    </location>
</feature>
<dbReference type="RefSeq" id="WP_119766525.1">
    <property type="nucleotide sequence ID" value="NZ_QYUJ01000014.1"/>
</dbReference>
<dbReference type="EMBL" id="QYUJ01000014">
    <property type="protein sequence ID" value="RJF73764.1"/>
    <property type="molecule type" value="Genomic_DNA"/>
</dbReference>
<dbReference type="InterPro" id="IPR037185">
    <property type="entry name" value="EmrE-like"/>
</dbReference>
<feature type="transmembrane region" description="Helical" evidence="1">
    <location>
        <begin position="237"/>
        <end position="253"/>
    </location>
</feature>
<dbReference type="Gene3D" id="1.10.3730.20">
    <property type="match status" value="1"/>
</dbReference>
<comment type="caution">
    <text evidence="3">The sequence shown here is derived from an EMBL/GenBank/DDBJ whole genome shotgun (WGS) entry which is preliminary data.</text>
</comment>
<feature type="transmembrane region" description="Helical" evidence="1">
    <location>
        <begin position="82"/>
        <end position="103"/>
    </location>
</feature>
<feature type="domain" description="EamA" evidence="2">
    <location>
        <begin position="3"/>
        <end position="131"/>
    </location>
</feature>
<feature type="transmembrane region" description="Helical" evidence="1">
    <location>
        <begin position="140"/>
        <end position="160"/>
    </location>
</feature>
<sequence>MAAIVLTLVFWASAFAGIRAGLEAFGPGQLALYRFLVASLALGVYALITRIPVPPLPELLRILGLSVLGITLYHVFLNYGEVSVPAGTASLIVAAGPSMTALLATQFAGERLNAWGWLGTAIAFAGVALIVLGSGQGVQFTQGAVLILLAALVTSVYFVFQRPLLRRMNPLHFTVWSLMLGTVPMLVFLPGLLRELPAAPLHTHLAVIYLGLFPSALAYLAWSYALSRVPASVTTSFLYVNPVNAILIGWVWLREVPTRVSLLGGLIAIAGVVLLNLRGRPKEGQV</sequence>
<dbReference type="OrthoDB" id="9809509at2"/>
<feature type="transmembrane region" description="Helical" evidence="1">
    <location>
        <begin position="59"/>
        <end position="76"/>
    </location>
</feature>
<name>A0A418VC89_9DEIO</name>
<dbReference type="InterPro" id="IPR000620">
    <property type="entry name" value="EamA_dom"/>
</dbReference>
<keyword evidence="1" id="KW-0812">Transmembrane</keyword>
<evidence type="ECO:0000256" key="1">
    <source>
        <dbReference type="SAM" id="Phobius"/>
    </source>
</evidence>
<dbReference type="SUPFAM" id="SSF103481">
    <property type="entry name" value="Multidrug resistance efflux transporter EmrE"/>
    <property type="match status" value="2"/>
</dbReference>
<dbReference type="Proteomes" id="UP000286287">
    <property type="component" value="Unassembled WGS sequence"/>
</dbReference>
<dbReference type="PANTHER" id="PTHR12715">
    <property type="entry name" value="TRANSPORTER, DRUG/METABOLITE EXPORTER FAMILY"/>
    <property type="match status" value="1"/>
</dbReference>
<evidence type="ECO:0000259" key="2">
    <source>
        <dbReference type="Pfam" id="PF00892"/>
    </source>
</evidence>